<dbReference type="CDD" id="cd00067">
    <property type="entry name" value="GAL4"/>
    <property type="match status" value="1"/>
</dbReference>
<dbReference type="PANTHER" id="PTHR37534:SF46">
    <property type="entry name" value="ZN(II)2CYS6 TRANSCRIPTION FACTOR (EUROFUNG)"/>
    <property type="match status" value="1"/>
</dbReference>
<evidence type="ECO:0000256" key="3">
    <source>
        <dbReference type="SAM" id="Phobius"/>
    </source>
</evidence>
<dbReference type="OrthoDB" id="648861at2759"/>
<name>A0A9W8VBI2_9HYPO</name>
<comment type="caution">
    <text evidence="4">The sequence shown here is derived from an EMBL/GenBank/DDBJ whole genome shotgun (WGS) entry which is preliminary data.</text>
</comment>
<reference evidence="4" key="1">
    <citation type="submission" date="2022-09" db="EMBL/GenBank/DDBJ databases">
        <title>Fusarium specimens isolated from Avocado Roots.</title>
        <authorList>
            <person name="Stajich J."/>
            <person name="Roper C."/>
            <person name="Heimlech-Rivalta G."/>
        </authorList>
    </citation>
    <scope>NUCLEOTIDE SEQUENCE</scope>
    <source>
        <strain evidence="4">CF00136</strain>
    </source>
</reference>
<keyword evidence="5" id="KW-1185">Reference proteome</keyword>
<keyword evidence="3" id="KW-1133">Transmembrane helix</keyword>
<accession>A0A9W8VBI2</accession>
<evidence type="ECO:0000256" key="2">
    <source>
        <dbReference type="SAM" id="MobiDB-lite"/>
    </source>
</evidence>
<organism evidence="4 5">
    <name type="scientific">Fusarium torreyae</name>
    <dbReference type="NCBI Taxonomy" id="1237075"/>
    <lineage>
        <taxon>Eukaryota</taxon>
        <taxon>Fungi</taxon>
        <taxon>Dikarya</taxon>
        <taxon>Ascomycota</taxon>
        <taxon>Pezizomycotina</taxon>
        <taxon>Sordariomycetes</taxon>
        <taxon>Hypocreomycetidae</taxon>
        <taxon>Hypocreales</taxon>
        <taxon>Nectriaceae</taxon>
        <taxon>Fusarium</taxon>
    </lineage>
</organism>
<dbReference type="PANTHER" id="PTHR37534">
    <property type="entry name" value="TRANSCRIPTIONAL ACTIVATOR PROTEIN UGA3"/>
    <property type="match status" value="1"/>
</dbReference>
<dbReference type="EMBL" id="JAOQAZ010000019">
    <property type="protein sequence ID" value="KAJ4256158.1"/>
    <property type="molecule type" value="Genomic_DNA"/>
</dbReference>
<protein>
    <submittedName>
        <fullName evidence="4">Uncharacterized protein</fullName>
    </submittedName>
</protein>
<gene>
    <name evidence="4" type="ORF">NW762_009235</name>
</gene>
<dbReference type="GO" id="GO:0008270">
    <property type="term" value="F:zinc ion binding"/>
    <property type="evidence" value="ECO:0007669"/>
    <property type="project" value="InterPro"/>
</dbReference>
<evidence type="ECO:0000256" key="1">
    <source>
        <dbReference type="ARBA" id="ARBA00023242"/>
    </source>
</evidence>
<feature type="region of interest" description="Disordered" evidence="2">
    <location>
        <begin position="1"/>
        <end position="24"/>
    </location>
</feature>
<dbReference type="Proteomes" id="UP001152049">
    <property type="component" value="Unassembled WGS sequence"/>
</dbReference>
<evidence type="ECO:0000313" key="4">
    <source>
        <dbReference type="EMBL" id="KAJ4256158.1"/>
    </source>
</evidence>
<feature type="transmembrane region" description="Helical" evidence="3">
    <location>
        <begin position="472"/>
        <end position="491"/>
    </location>
</feature>
<dbReference type="GO" id="GO:0000981">
    <property type="term" value="F:DNA-binding transcription factor activity, RNA polymerase II-specific"/>
    <property type="evidence" value="ECO:0007669"/>
    <property type="project" value="InterPro"/>
</dbReference>
<proteinExistence type="predicted"/>
<keyword evidence="3" id="KW-0472">Membrane</keyword>
<feature type="region of interest" description="Disordered" evidence="2">
    <location>
        <begin position="61"/>
        <end position="118"/>
    </location>
</feature>
<sequence>MTPECSSEPKKKLKRSRAGKYGPKMIIRKVRCGSPRVNKEDATLSTCANCERLGLPCQWDKPAEGENYIPPPKRRRTFGSRLRGQDGDASPPPPSQDTPQQSHDERMGSTNTVDMSESERIVFNDLSDLHLDLPEDFNFDTSLGIESNLFWSGEGLDFIPLPTIDPISTIPEALVDTTSQVEGPASLQLPSIVADTDQNTLGTGTDISPFSITGDNDNRRLIQHYLEVMNGYSKVTDHDNNTNNLFIAAFSKSLFFMPLYYAILSFSASHLSLQDPSIADTARRLEDLADEHFNQTSQDHKAEVEGLLSALFVRVKRVHVMGESVSSFLRLISLAAEIIFSKQGRAALEAPSDLSRRIVLRLAILDARASCYRLGGGLLVKRLREIASPSFVFHPDENETSSMGAFIHLLHADILRMRVGQLDLGIHQQIHAVGVVEVEAVQTDINTSIDRWEQRLTNYSKEQTTGSPLTTALYGCYTVLGALYSALLYLYSIHVSNVSSVTIYHES</sequence>
<dbReference type="InterPro" id="IPR001138">
    <property type="entry name" value="Zn2Cys6_DnaBD"/>
</dbReference>
<keyword evidence="1" id="KW-0539">Nucleus</keyword>
<dbReference type="AlphaFoldDB" id="A0A9W8VBI2"/>
<evidence type="ECO:0000313" key="5">
    <source>
        <dbReference type="Proteomes" id="UP001152049"/>
    </source>
</evidence>
<keyword evidence="3" id="KW-0812">Transmembrane</keyword>